<protein>
    <submittedName>
        <fullName evidence="3">Uncharacterized protein</fullName>
    </submittedName>
</protein>
<feature type="transmembrane region" description="Helical" evidence="2">
    <location>
        <begin position="96"/>
        <end position="115"/>
    </location>
</feature>
<accession>A0A9X1YCA9</accession>
<dbReference type="Proteomes" id="UP001139516">
    <property type="component" value="Unassembled WGS sequence"/>
</dbReference>
<feature type="transmembrane region" description="Helical" evidence="2">
    <location>
        <begin position="279"/>
        <end position="297"/>
    </location>
</feature>
<evidence type="ECO:0000256" key="2">
    <source>
        <dbReference type="SAM" id="Phobius"/>
    </source>
</evidence>
<feature type="transmembrane region" description="Helical" evidence="2">
    <location>
        <begin position="252"/>
        <end position="272"/>
    </location>
</feature>
<feature type="transmembrane region" description="Helical" evidence="2">
    <location>
        <begin position="12"/>
        <end position="37"/>
    </location>
</feature>
<dbReference type="AlphaFoldDB" id="A0A9X1YCA9"/>
<sequence length="355" mass="36537">MSGTILAGLPEASLLAFVLLASLLCGAMLALLMASLLDEEWRHALHRPLAAACRAAPLLLPFALPVLLWCGRLYPWPTQPDAPDGPRAWWFSPGGLALRTGAVLLLTVVLGRLAARPGGDDGGRQRTVAGIGLLLFLPAATIGMQDWALSREEAALGGLLDLALVLQGSVAALALAALAVPAATAGEAGAPAGGGGGGAPRRAVDPGLERTLLFVPLGVLWLWFVQFLTAWMVDLPHEAGWYLRRAAGGWGWLGAGVSLPALLGAILLGILPGWSRARLAAIAALLSAQHLAHLVWVLRPGAPGPTSPLADAACLALALAALAAALRRGWRMTPPAGRAPRGGQGASHDKEGRNA</sequence>
<proteinExistence type="predicted"/>
<keyword evidence="2" id="KW-0812">Transmembrane</keyword>
<keyword evidence="2" id="KW-0472">Membrane</keyword>
<feature type="region of interest" description="Disordered" evidence="1">
    <location>
        <begin position="333"/>
        <end position="355"/>
    </location>
</feature>
<feature type="transmembrane region" description="Helical" evidence="2">
    <location>
        <begin position="211"/>
        <end position="232"/>
    </location>
</feature>
<dbReference type="RefSeq" id="WP_248669552.1">
    <property type="nucleotide sequence ID" value="NZ_JALPRX010000126.1"/>
</dbReference>
<evidence type="ECO:0000256" key="1">
    <source>
        <dbReference type="SAM" id="MobiDB-lite"/>
    </source>
</evidence>
<keyword evidence="2" id="KW-1133">Transmembrane helix</keyword>
<organism evidence="3 4">
    <name type="scientific">Roseomonas acroporae</name>
    <dbReference type="NCBI Taxonomy" id="2937791"/>
    <lineage>
        <taxon>Bacteria</taxon>
        <taxon>Pseudomonadati</taxon>
        <taxon>Pseudomonadota</taxon>
        <taxon>Alphaproteobacteria</taxon>
        <taxon>Acetobacterales</taxon>
        <taxon>Roseomonadaceae</taxon>
        <taxon>Roseomonas</taxon>
    </lineage>
</organism>
<name>A0A9X1YCA9_9PROT</name>
<dbReference type="EMBL" id="JALPRX010000126">
    <property type="protein sequence ID" value="MCK8787503.1"/>
    <property type="molecule type" value="Genomic_DNA"/>
</dbReference>
<feature type="transmembrane region" description="Helical" evidence="2">
    <location>
        <begin position="58"/>
        <end position="76"/>
    </location>
</feature>
<keyword evidence="4" id="KW-1185">Reference proteome</keyword>
<comment type="caution">
    <text evidence="3">The sequence shown here is derived from an EMBL/GenBank/DDBJ whole genome shotgun (WGS) entry which is preliminary data.</text>
</comment>
<feature type="transmembrane region" description="Helical" evidence="2">
    <location>
        <begin position="127"/>
        <end position="148"/>
    </location>
</feature>
<gene>
    <name evidence="3" type="ORF">M0638_24330</name>
</gene>
<evidence type="ECO:0000313" key="4">
    <source>
        <dbReference type="Proteomes" id="UP001139516"/>
    </source>
</evidence>
<feature type="transmembrane region" description="Helical" evidence="2">
    <location>
        <begin position="309"/>
        <end position="326"/>
    </location>
</feature>
<feature type="transmembrane region" description="Helical" evidence="2">
    <location>
        <begin position="154"/>
        <end position="180"/>
    </location>
</feature>
<reference evidence="3" key="1">
    <citation type="submission" date="2022-04" db="EMBL/GenBank/DDBJ databases">
        <title>Roseomonas acroporae sp. nov., isolated from coral Acropora digitifera.</title>
        <authorList>
            <person name="Sun H."/>
        </authorList>
    </citation>
    <scope>NUCLEOTIDE SEQUENCE</scope>
    <source>
        <strain evidence="3">NAR14</strain>
    </source>
</reference>
<evidence type="ECO:0000313" key="3">
    <source>
        <dbReference type="EMBL" id="MCK8787503.1"/>
    </source>
</evidence>